<evidence type="ECO:0000313" key="2">
    <source>
        <dbReference type="Proteomes" id="UP001225933"/>
    </source>
</evidence>
<sequence length="87" mass="10225">MDDEKDVIISICKYIYTNWISKAESQRDFASKCGVEESTIRRIKNIALGTSKTDYNMSLKTLIRICRKKEITLEEFFGNIKYFNNKD</sequence>
<organism evidence="1 2">
    <name type="scientific">Chryseobacterium gambrini</name>
    <dbReference type="NCBI Taxonomy" id="373672"/>
    <lineage>
        <taxon>Bacteria</taxon>
        <taxon>Pseudomonadati</taxon>
        <taxon>Bacteroidota</taxon>
        <taxon>Flavobacteriia</taxon>
        <taxon>Flavobacteriales</taxon>
        <taxon>Weeksellaceae</taxon>
        <taxon>Chryseobacterium group</taxon>
        <taxon>Chryseobacterium</taxon>
    </lineage>
</organism>
<dbReference type="GO" id="GO:0003677">
    <property type="term" value="F:DNA binding"/>
    <property type="evidence" value="ECO:0007669"/>
    <property type="project" value="InterPro"/>
</dbReference>
<comment type="caution">
    <text evidence="1">The sequence shown here is derived from an EMBL/GenBank/DDBJ whole genome shotgun (WGS) entry which is preliminary data.</text>
</comment>
<dbReference type="Proteomes" id="UP001225933">
    <property type="component" value="Unassembled WGS sequence"/>
</dbReference>
<dbReference type="AlphaFoldDB" id="A0AAJ1R016"/>
<name>A0AAJ1R016_9FLAO</name>
<gene>
    <name evidence="1" type="ORF">QX233_00830</name>
</gene>
<evidence type="ECO:0000313" key="1">
    <source>
        <dbReference type="EMBL" id="MDN4010995.1"/>
    </source>
</evidence>
<reference evidence="1" key="1">
    <citation type="submission" date="2023-06" db="EMBL/GenBank/DDBJ databases">
        <title>Two Chryseobacterium gambrini strains from China.</title>
        <authorList>
            <person name="Zeng J."/>
            <person name="Wu Y."/>
        </authorList>
    </citation>
    <scope>NUCLEOTIDE SEQUENCE</scope>
    <source>
        <strain evidence="1">SQ219</strain>
    </source>
</reference>
<dbReference type="RefSeq" id="WP_214589445.1">
    <property type="nucleotide sequence ID" value="NZ_JAUHGV010000001.1"/>
</dbReference>
<dbReference type="Gene3D" id="1.10.260.40">
    <property type="entry name" value="lambda repressor-like DNA-binding domains"/>
    <property type="match status" value="1"/>
</dbReference>
<dbReference type="SUPFAM" id="SSF47413">
    <property type="entry name" value="lambda repressor-like DNA-binding domains"/>
    <property type="match status" value="1"/>
</dbReference>
<dbReference type="CDD" id="cd00093">
    <property type="entry name" value="HTH_XRE"/>
    <property type="match status" value="1"/>
</dbReference>
<dbReference type="InterPro" id="IPR010982">
    <property type="entry name" value="Lambda_DNA-bd_dom_sf"/>
</dbReference>
<dbReference type="InterPro" id="IPR001387">
    <property type="entry name" value="Cro/C1-type_HTH"/>
</dbReference>
<protein>
    <submittedName>
        <fullName evidence="1">Helix-turn-helix transcriptional regulator</fullName>
    </submittedName>
</protein>
<proteinExistence type="predicted"/>
<dbReference type="EMBL" id="JAUHGV010000001">
    <property type="protein sequence ID" value="MDN4010995.1"/>
    <property type="molecule type" value="Genomic_DNA"/>
</dbReference>
<accession>A0AAJ1R016</accession>